<proteinExistence type="predicted"/>
<name>A0A345NLW6_9MICO</name>
<evidence type="ECO:0000256" key="2">
    <source>
        <dbReference type="SAM" id="SignalP"/>
    </source>
</evidence>
<feature type="signal peptide" evidence="2">
    <location>
        <begin position="1"/>
        <end position="18"/>
    </location>
</feature>
<sequence length="316" mass="32934">MWLAVLALGAAPAQVAVAGSAGGLLSAPPVECGPGEVYDPSLGTCIIIIEGPGQPGAPDPGPVDPPEEGGGGGVPPGEIACTETIKDQEVPCELPGGWHWVQGWNAYARLADPQPPRSDPVWEGNAEGAIYDRGIWLGDPSLDPSLEDQVWSAGPPWEDLPNPLVLAYQAVAAMNLKAVSIGIVPEDGPGRIGLLGLPTWMWAETPSADTVGPITRSASAGGYTVTATGRVEQIVWDMGDGTSVVCATPGTPYEDRFGAMDSPDCGHRYTEQGHYPISATSYWVISWAGLDQSGTIEMELIQDGQIVMGEAQVLSQ</sequence>
<dbReference type="InterPro" id="IPR000601">
    <property type="entry name" value="PKD_dom"/>
</dbReference>
<feature type="chain" id="PRO_5039552590" description="PKD domain-containing protein" evidence="2">
    <location>
        <begin position="19"/>
        <end position="316"/>
    </location>
</feature>
<evidence type="ECO:0000256" key="1">
    <source>
        <dbReference type="SAM" id="MobiDB-lite"/>
    </source>
</evidence>
<feature type="compositionally biased region" description="Pro residues" evidence="1">
    <location>
        <begin position="55"/>
        <end position="64"/>
    </location>
</feature>
<dbReference type="Proteomes" id="UP000253790">
    <property type="component" value="Chromosome"/>
</dbReference>
<dbReference type="AlphaFoldDB" id="A0A345NLW6"/>
<evidence type="ECO:0000259" key="3">
    <source>
        <dbReference type="PROSITE" id="PS50093"/>
    </source>
</evidence>
<dbReference type="OrthoDB" id="3742379at2"/>
<dbReference type="PROSITE" id="PS50093">
    <property type="entry name" value="PKD"/>
    <property type="match status" value="1"/>
</dbReference>
<keyword evidence="5" id="KW-1185">Reference proteome</keyword>
<reference evidence="4 5" key="1">
    <citation type="submission" date="2018-07" db="EMBL/GenBank/DDBJ databases">
        <title>Complete genome sequencing of Ornithinimicrobium sp. AMA3305.</title>
        <authorList>
            <person name="Bae J.-W."/>
        </authorList>
    </citation>
    <scope>NUCLEOTIDE SEQUENCE [LARGE SCALE GENOMIC DNA]</scope>
    <source>
        <strain evidence="4 5">AMA3305</strain>
    </source>
</reference>
<organism evidence="4 5">
    <name type="scientific">Ornithinimicrobium avium</name>
    <dbReference type="NCBI Taxonomy" id="2283195"/>
    <lineage>
        <taxon>Bacteria</taxon>
        <taxon>Bacillati</taxon>
        <taxon>Actinomycetota</taxon>
        <taxon>Actinomycetes</taxon>
        <taxon>Micrococcales</taxon>
        <taxon>Ornithinimicrobiaceae</taxon>
        <taxon>Ornithinimicrobium</taxon>
    </lineage>
</organism>
<dbReference type="KEGG" id="orn:DV701_07690"/>
<protein>
    <recommendedName>
        <fullName evidence="3">PKD domain-containing protein</fullName>
    </recommendedName>
</protein>
<feature type="domain" description="PKD" evidence="3">
    <location>
        <begin position="236"/>
        <end position="280"/>
    </location>
</feature>
<accession>A0A345NLW6</accession>
<keyword evidence="2" id="KW-0732">Signal</keyword>
<evidence type="ECO:0000313" key="5">
    <source>
        <dbReference type="Proteomes" id="UP000253790"/>
    </source>
</evidence>
<evidence type="ECO:0000313" key="4">
    <source>
        <dbReference type="EMBL" id="AXH96024.1"/>
    </source>
</evidence>
<feature type="region of interest" description="Disordered" evidence="1">
    <location>
        <begin position="50"/>
        <end position="78"/>
    </location>
</feature>
<gene>
    <name evidence="4" type="ORF">DV701_07690</name>
</gene>
<dbReference type="EMBL" id="CP031229">
    <property type="protein sequence ID" value="AXH96024.1"/>
    <property type="molecule type" value="Genomic_DNA"/>
</dbReference>